<name>A0A8K0JQA3_9TREE</name>
<sequence>MSTSQPRPEIVLSDGFTHIRKVLIGNRGEIACRIIKTCKSLGLSSVSIYSPADRSSLHVRQADEAYLLPGPDQTAYIDEQAILDIATKSGVQAVIPGYGFLSENAGFAERVERAGLVWVGPSSTVIKQFGLKHTARRLAMEAGVPVLTGSGLVETVEDALKAAEDVGYPVMLKATAGGGGMGLQICHTPSQIPSSFQTVYDRSKTLFHDPGMFVEKYIPESRHVEVQVFGNGMGGAVHFGERECSIQRRHQKVVEECPSPFVHTRPGLRKRLTDCAVSLAKSVSYGSAGTVEFLVDDQTGDFYFLEMNTRLQVEHGITEMCYDVDLVALMLQQAEMQARDQGGGIDLESLRSLQREAPRGFAIEARIYAEVPSRNYEPSPGLLQHVEWYEAADVRIDTWVHSGTNISSFYDPMIAKMMVWDEQSHDAATEKMVQALSRSLVQGCPTNIRFLSAIVDSQAFRKGETTTSFLTREAFDFQPATLDVISGGAYTTIQDWPARRGVSFGVPESGPMDAVSFRLANVIVGNPQTMEGLEVTLIGPELLFNTPGIIAVTGGVIDVYIDGEPVDMYMRHLVPAGKKLKLGYVTSGCRAYIAIKGGFPSVPLYLGSKSTTSTLKLGGYQGRQLFPNDLLELDPACKEWAVHHEPFSLPARIRLDQFWRDDWVLYVMPGPHDDPEFVTEQDREILYSTRWKISHNATRSGYRLKGPRLRWARTSGGEGGSHPANVIDEPYPYGGMNWNGDEPVLLPVDGPMAGGLATTTTIVRADLWRMGQCRPGNRIQFKRITWQSARDLADRIEAFIEMVRRFVEGQVGEEDLSGLDIELPDGWDETVLHTVEGDEASGTALVKFRQAGDSHIQVTYGPMTASALMRSHVQQVINRIHDIEIPGVVCVTGTTRAYSVQFHPHQISQTALLQALVNIENSLVKSHDPLPSRIFKFPVLLEDPIFKVAVADYTATVRSSAVYLPDNMDYIAKSNGVCDRETASRSIVACPQLVTALSFLAGTPFILPLDPRLVYVAQKYNPTRMFTPEGTVGLGGPLLVIYPMESPGGYQFWGRSLAAWDAYANKPGFTKPWLLREFDQIQFYEVDQAEFDRCYEDFKTGRFRFEVEETTFDPAAYKVFLDSIEQETKDFVARRNAANLVSGEEETRLLEVWHADSAERDGDDRSGDDVAVKTIDDRSVHVVAPMTSSVWKVLVEAGDKVEQGQTLVILEAMKMEIPIRADETMDGSTVVKVVAKPGSLMDPGQTLVLLSSRSSE</sequence>
<dbReference type="InterPro" id="IPR011764">
    <property type="entry name" value="Biotin_carboxylation_dom"/>
</dbReference>
<evidence type="ECO:0000313" key="11">
    <source>
        <dbReference type="EMBL" id="KAG7562708.1"/>
    </source>
</evidence>
<feature type="domain" description="Lipoyl-binding" evidence="8">
    <location>
        <begin position="1172"/>
        <end position="1251"/>
    </location>
</feature>
<dbReference type="InterPro" id="IPR003833">
    <property type="entry name" value="CT_C_D"/>
</dbReference>
<dbReference type="InterPro" id="IPR005482">
    <property type="entry name" value="Biotin_COase_C"/>
</dbReference>
<keyword evidence="2" id="KW-0436">Ligase</keyword>
<dbReference type="PANTHER" id="PTHR18866:SF128">
    <property type="entry name" value="UREA AMIDOLYASE"/>
    <property type="match status" value="1"/>
</dbReference>
<dbReference type="Gene3D" id="2.40.50.100">
    <property type="match status" value="1"/>
</dbReference>
<dbReference type="InterPro" id="IPR011761">
    <property type="entry name" value="ATP-grasp"/>
</dbReference>
<comment type="cofactor">
    <cofactor evidence="1">
        <name>biotin</name>
        <dbReference type="ChEBI" id="CHEBI:57586"/>
    </cofactor>
</comment>
<evidence type="ECO:0000256" key="6">
    <source>
        <dbReference type="ARBA" id="ARBA00023267"/>
    </source>
</evidence>
<dbReference type="InterPro" id="IPR003778">
    <property type="entry name" value="CT_A_B"/>
</dbReference>
<reference evidence="11" key="1">
    <citation type="submission" date="2020-04" db="EMBL/GenBank/DDBJ databases">
        <title>Analysis of mating type loci in Filobasidium floriforme.</title>
        <authorList>
            <person name="Nowrousian M."/>
        </authorList>
    </citation>
    <scope>NUCLEOTIDE SEQUENCE</scope>
    <source>
        <strain evidence="11">CBS 6242</strain>
    </source>
</reference>
<dbReference type="SUPFAM" id="SSF160467">
    <property type="entry name" value="PH0987 N-terminal domain-like"/>
    <property type="match status" value="1"/>
</dbReference>
<dbReference type="SMART" id="SM00878">
    <property type="entry name" value="Biotin_carb_C"/>
    <property type="match status" value="1"/>
</dbReference>
<dbReference type="Gene3D" id="2.40.100.10">
    <property type="entry name" value="Cyclophilin-like"/>
    <property type="match status" value="2"/>
</dbReference>
<evidence type="ECO:0000259" key="10">
    <source>
        <dbReference type="PROSITE" id="PS50979"/>
    </source>
</evidence>
<dbReference type="PROSITE" id="PS50975">
    <property type="entry name" value="ATP_GRASP"/>
    <property type="match status" value="1"/>
</dbReference>
<dbReference type="PROSITE" id="PS00867">
    <property type="entry name" value="CPSASE_2"/>
    <property type="match status" value="1"/>
</dbReference>
<dbReference type="PANTHER" id="PTHR18866">
    <property type="entry name" value="CARBOXYLASE:PYRUVATE/ACETYL-COA/PROPIONYL-COA CARBOXYLASE"/>
    <property type="match status" value="1"/>
</dbReference>
<dbReference type="InterPro" id="IPR005481">
    <property type="entry name" value="BC-like_N"/>
</dbReference>
<accession>A0A8K0JQA3</accession>
<dbReference type="SUPFAM" id="SSF56059">
    <property type="entry name" value="Glutathione synthetase ATP-binding domain-like"/>
    <property type="match status" value="1"/>
</dbReference>
<feature type="domain" description="Biotin carboxylation" evidence="10">
    <location>
        <begin position="18"/>
        <end position="475"/>
    </location>
</feature>
<keyword evidence="12" id="KW-1185">Reference proteome</keyword>
<evidence type="ECO:0000313" key="12">
    <source>
        <dbReference type="Proteomes" id="UP000812966"/>
    </source>
</evidence>
<organism evidence="11 12">
    <name type="scientific">Filobasidium floriforme</name>
    <dbReference type="NCBI Taxonomy" id="5210"/>
    <lineage>
        <taxon>Eukaryota</taxon>
        <taxon>Fungi</taxon>
        <taxon>Dikarya</taxon>
        <taxon>Basidiomycota</taxon>
        <taxon>Agaricomycotina</taxon>
        <taxon>Tremellomycetes</taxon>
        <taxon>Filobasidiales</taxon>
        <taxon>Filobasidiaceae</taxon>
        <taxon>Filobasidium</taxon>
    </lineage>
</organism>
<dbReference type="InterPro" id="IPR005479">
    <property type="entry name" value="CPAse_ATP-bd"/>
</dbReference>
<dbReference type="InterPro" id="IPR001882">
    <property type="entry name" value="Biotin_BS"/>
</dbReference>
<keyword evidence="5 7" id="KW-0067">ATP-binding</keyword>
<evidence type="ECO:0000256" key="4">
    <source>
        <dbReference type="ARBA" id="ARBA00022801"/>
    </source>
</evidence>
<dbReference type="Pfam" id="PF02785">
    <property type="entry name" value="Biotin_carb_C"/>
    <property type="match status" value="1"/>
</dbReference>
<dbReference type="InterPro" id="IPR000089">
    <property type="entry name" value="Biotin_lipoyl"/>
</dbReference>
<gene>
    <name evidence="11" type="ORF">FFLO_01868</name>
</gene>
<keyword evidence="3 7" id="KW-0547">Nucleotide-binding</keyword>
<evidence type="ECO:0000256" key="2">
    <source>
        <dbReference type="ARBA" id="ARBA00022598"/>
    </source>
</evidence>
<proteinExistence type="predicted"/>
<dbReference type="SMART" id="SM00797">
    <property type="entry name" value="AHS2"/>
    <property type="match status" value="1"/>
</dbReference>
<dbReference type="Gene3D" id="3.30.470.20">
    <property type="entry name" value="ATP-grasp fold, B domain"/>
    <property type="match status" value="1"/>
</dbReference>
<dbReference type="PROSITE" id="PS50979">
    <property type="entry name" value="BC"/>
    <property type="match status" value="1"/>
</dbReference>
<comment type="caution">
    <text evidence="11">The sequence shown here is derived from an EMBL/GenBank/DDBJ whole genome shotgun (WGS) entry which is preliminary data.</text>
</comment>
<evidence type="ECO:0000256" key="3">
    <source>
        <dbReference type="ARBA" id="ARBA00022741"/>
    </source>
</evidence>
<keyword evidence="6" id="KW-0092">Biotin</keyword>
<dbReference type="OrthoDB" id="196847at2759"/>
<dbReference type="SMART" id="SM00796">
    <property type="entry name" value="AHS1"/>
    <property type="match status" value="1"/>
</dbReference>
<dbReference type="SUPFAM" id="SSF52440">
    <property type="entry name" value="PreATP-grasp domain"/>
    <property type="match status" value="1"/>
</dbReference>
<dbReference type="GO" id="GO:0016787">
    <property type="term" value="F:hydrolase activity"/>
    <property type="evidence" value="ECO:0007669"/>
    <property type="project" value="UniProtKB-KW"/>
</dbReference>
<dbReference type="GO" id="GO:0046872">
    <property type="term" value="F:metal ion binding"/>
    <property type="evidence" value="ECO:0007669"/>
    <property type="project" value="InterPro"/>
</dbReference>
<evidence type="ECO:0000256" key="5">
    <source>
        <dbReference type="ARBA" id="ARBA00022840"/>
    </source>
</evidence>
<dbReference type="InterPro" id="IPR016185">
    <property type="entry name" value="PreATP-grasp_dom_sf"/>
</dbReference>
<dbReference type="InterPro" id="IPR029000">
    <property type="entry name" value="Cyclophilin-like_dom_sf"/>
</dbReference>
<dbReference type="InterPro" id="IPR011053">
    <property type="entry name" value="Single_hybrid_motif"/>
</dbReference>
<dbReference type="GO" id="GO:0016874">
    <property type="term" value="F:ligase activity"/>
    <property type="evidence" value="ECO:0007669"/>
    <property type="project" value="UniProtKB-KW"/>
</dbReference>
<evidence type="ECO:0000256" key="7">
    <source>
        <dbReference type="PROSITE-ProRule" id="PRU00409"/>
    </source>
</evidence>
<keyword evidence="4" id="KW-0378">Hydrolase</keyword>
<evidence type="ECO:0008006" key="13">
    <source>
        <dbReference type="Google" id="ProtNLM"/>
    </source>
</evidence>
<dbReference type="EMBL" id="JABELV010000027">
    <property type="protein sequence ID" value="KAG7562708.1"/>
    <property type="molecule type" value="Genomic_DNA"/>
</dbReference>
<dbReference type="PROSITE" id="PS00866">
    <property type="entry name" value="CPSASE_1"/>
    <property type="match status" value="1"/>
</dbReference>
<dbReference type="Pfam" id="PF00364">
    <property type="entry name" value="Biotin_lipoyl"/>
    <property type="match status" value="1"/>
</dbReference>
<dbReference type="InterPro" id="IPR050856">
    <property type="entry name" value="Biotin_carboxylase_complex"/>
</dbReference>
<dbReference type="Pfam" id="PF02786">
    <property type="entry name" value="CPSase_L_D2"/>
    <property type="match status" value="1"/>
</dbReference>
<evidence type="ECO:0000259" key="9">
    <source>
        <dbReference type="PROSITE" id="PS50975"/>
    </source>
</evidence>
<feature type="domain" description="ATP-grasp" evidence="9">
    <location>
        <begin position="136"/>
        <end position="335"/>
    </location>
</feature>
<evidence type="ECO:0000256" key="1">
    <source>
        <dbReference type="ARBA" id="ARBA00001953"/>
    </source>
</evidence>
<dbReference type="PROSITE" id="PS00188">
    <property type="entry name" value="BIOTIN"/>
    <property type="match status" value="1"/>
</dbReference>
<dbReference type="Pfam" id="PF02682">
    <property type="entry name" value="CT_C_D"/>
    <property type="match status" value="1"/>
</dbReference>
<dbReference type="SUPFAM" id="SSF50891">
    <property type="entry name" value="Cyclophilin-like"/>
    <property type="match status" value="2"/>
</dbReference>
<dbReference type="InterPro" id="IPR011054">
    <property type="entry name" value="Rudment_hybrid_motif"/>
</dbReference>
<dbReference type="PROSITE" id="PS50968">
    <property type="entry name" value="BIOTINYL_LIPOYL"/>
    <property type="match status" value="1"/>
</dbReference>
<dbReference type="AlphaFoldDB" id="A0A8K0JQA3"/>
<dbReference type="SUPFAM" id="SSF51230">
    <property type="entry name" value="Single hybrid motif"/>
    <property type="match status" value="1"/>
</dbReference>
<dbReference type="GO" id="GO:0005524">
    <property type="term" value="F:ATP binding"/>
    <property type="evidence" value="ECO:0007669"/>
    <property type="project" value="UniProtKB-UniRule"/>
</dbReference>
<dbReference type="Proteomes" id="UP000812966">
    <property type="component" value="Unassembled WGS sequence"/>
</dbReference>
<evidence type="ECO:0000259" key="8">
    <source>
        <dbReference type="PROSITE" id="PS50968"/>
    </source>
</evidence>
<dbReference type="SUPFAM" id="SSF51246">
    <property type="entry name" value="Rudiment single hybrid motif"/>
    <property type="match status" value="1"/>
</dbReference>
<protein>
    <recommendedName>
        <fullName evidence="13">Urea carboxylase</fullName>
    </recommendedName>
</protein>
<dbReference type="Pfam" id="PF02626">
    <property type="entry name" value="CT_A_B"/>
    <property type="match status" value="1"/>
</dbReference>
<dbReference type="Pfam" id="PF00289">
    <property type="entry name" value="Biotin_carb_N"/>
    <property type="match status" value="1"/>
</dbReference>
<dbReference type="Gene3D" id="3.30.1360.40">
    <property type="match status" value="1"/>
</dbReference>
<dbReference type="CDD" id="cd06850">
    <property type="entry name" value="biotinyl_domain"/>
    <property type="match status" value="1"/>
</dbReference>